<dbReference type="EMBL" id="JAMKBJ010000008">
    <property type="protein sequence ID" value="MCZ8537543.1"/>
    <property type="molecule type" value="Genomic_DNA"/>
</dbReference>
<keyword evidence="2" id="KW-1003">Cell membrane</keyword>
<dbReference type="CDD" id="cd01949">
    <property type="entry name" value="GGDEF"/>
    <property type="match status" value="1"/>
</dbReference>
<dbReference type="RefSeq" id="WP_269926636.1">
    <property type="nucleotide sequence ID" value="NZ_JAMKBJ010000008.1"/>
</dbReference>
<dbReference type="Gene3D" id="6.10.340.10">
    <property type="match status" value="1"/>
</dbReference>
<dbReference type="InterPro" id="IPR043128">
    <property type="entry name" value="Rev_trsase/Diguanyl_cyclase"/>
</dbReference>
<gene>
    <name evidence="9" type="ORF">M9R32_10155</name>
</gene>
<dbReference type="InterPro" id="IPR000160">
    <property type="entry name" value="GGDEF_dom"/>
</dbReference>
<comment type="subcellular location">
    <subcellularLocation>
        <location evidence="1">Cell membrane</location>
        <topology evidence="1">Multi-pass membrane protein</topology>
    </subcellularLocation>
</comment>
<feature type="transmembrane region" description="Helical" evidence="6">
    <location>
        <begin position="7"/>
        <end position="28"/>
    </location>
</feature>
<dbReference type="PANTHER" id="PTHR46663:SF2">
    <property type="entry name" value="GGDEF DOMAIN-CONTAINING PROTEIN"/>
    <property type="match status" value="1"/>
</dbReference>
<organism evidence="9 10">
    <name type="scientific">Paenisporosarcina quisquiliarum</name>
    <dbReference type="NCBI Taxonomy" id="365346"/>
    <lineage>
        <taxon>Bacteria</taxon>
        <taxon>Bacillati</taxon>
        <taxon>Bacillota</taxon>
        <taxon>Bacilli</taxon>
        <taxon>Bacillales</taxon>
        <taxon>Caryophanaceae</taxon>
        <taxon>Paenisporosarcina</taxon>
    </lineage>
</organism>
<dbReference type="Gene3D" id="3.30.70.270">
    <property type="match status" value="1"/>
</dbReference>
<dbReference type="InterPro" id="IPR052163">
    <property type="entry name" value="DGC-Regulatory_Protein"/>
</dbReference>
<keyword evidence="3 6" id="KW-0812">Transmembrane</keyword>
<dbReference type="SMART" id="SM00267">
    <property type="entry name" value="GGDEF"/>
    <property type="match status" value="1"/>
</dbReference>
<evidence type="ECO:0000256" key="5">
    <source>
        <dbReference type="ARBA" id="ARBA00023136"/>
    </source>
</evidence>
<sequence>MSLHLRTIVTGLFAIMLTILTILLGTIFTKQAGEEVRTEVGESLTGHAVQMEDKLSLFMSNRYQEVQLVSGLRSFKEQNIVREKQLIDELKAKFPSFSWIGITDAEGTVIAASDDILLGESIAERPVFLEATKEPFIGDVHDAILLSKLLPNPSGEPLQFVDISVPIKDENGKFIGVFATHLSWEWAKEMEQNLLKATNSEDETEVLIVSNRDRTVLLGPEGLVGQQIEKDLLDQLASSTEPNEVVEWNNKRYVTGYAMEDGYGDYEGLGWHVIVRQPEEIAYNGVNNLERFMWIISIISILAFALIGWAIADQIAKPLRTITVAAKEIGQGSQREMPVVHGIRDVEDLSLSIRNMVQTITTTQSLLIQMESLAHHDTLTSLPNRIALYEKMEETIAGSKEPWIILFMDLDGFKAINDLYGHNAGDQVLITVANRLKHFAKENQFVSRLGGDEFVFLMNAESEDIQAKGQACMDEIIALIQKPISLKDHTVTVGCSIGAAVYPTDSDHPIEAMHLADEALYASKEKGKGIGTFYRK</sequence>
<dbReference type="PROSITE" id="PS50887">
    <property type="entry name" value="GGDEF"/>
    <property type="match status" value="1"/>
</dbReference>
<accession>A0A9X3REM1</accession>
<dbReference type="CDD" id="cd12914">
    <property type="entry name" value="PDC1_DGC_like"/>
    <property type="match status" value="1"/>
</dbReference>
<dbReference type="EC" id="2.7.7.65" evidence="9"/>
<evidence type="ECO:0000259" key="8">
    <source>
        <dbReference type="PROSITE" id="PS50887"/>
    </source>
</evidence>
<name>A0A9X3REM1_9BACL</name>
<dbReference type="Proteomes" id="UP001152173">
    <property type="component" value="Unassembled WGS sequence"/>
</dbReference>
<proteinExistence type="predicted"/>
<dbReference type="GO" id="GO:0007165">
    <property type="term" value="P:signal transduction"/>
    <property type="evidence" value="ECO:0007669"/>
    <property type="project" value="InterPro"/>
</dbReference>
<dbReference type="NCBIfam" id="TIGR00254">
    <property type="entry name" value="GGDEF"/>
    <property type="match status" value="1"/>
</dbReference>
<dbReference type="AlphaFoldDB" id="A0A9X3REM1"/>
<dbReference type="InterPro" id="IPR029787">
    <property type="entry name" value="Nucleotide_cyclase"/>
</dbReference>
<dbReference type="InterPro" id="IPR029151">
    <property type="entry name" value="Sensor-like_sf"/>
</dbReference>
<keyword evidence="10" id="KW-1185">Reference proteome</keyword>
<evidence type="ECO:0000256" key="6">
    <source>
        <dbReference type="SAM" id="Phobius"/>
    </source>
</evidence>
<evidence type="ECO:0000313" key="9">
    <source>
        <dbReference type="EMBL" id="MCZ8537543.1"/>
    </source>
</evidence>
<feature type="transmembrane region" description="Helical" evidence="6">
    <location>
        <begin position="292"/>
        <end position="312"/>
    </location>
</feature>
<dbReference type="SUPFAM" id="SSF55073">
    <property type="entry name" value="Nucleotide cyclase"/>
    <property type="match status" value="1"/>
</dbReference>
<reference evidence="9" key="1">
    <citation type="submission" date="2022-05" db="EMBL/GenBank/DDBJ databases">
        <authorList>
            <person name="Colautti A."/>
            <person name="Iacumin L."/>
        </authorList>
    </citation>
    <scope>NUCLEOTIDE SEQUENCE</scope>
    <source>
        <strain evidence="9">SK 55</strain>
    </source>
</reference>
<evidence type="ECO:0000256" key="1">
    <source>
        <dbReference type="ARBA" id="ARBA00004651"/>
    </source>
</evidence>
<keyword evidence="5 6" id="KW-0472">Membrane</keyword>
<evidence type="ECO:0000313" key="10">
    <source>
        <dbReference type="Proteomes" id="UP001152173"/>
    </source>
</evidence>
<protein>
    <submittedName>
        <fullName evidence="9">Diguanylate cyclase</fullName>
        <ecNumber evidence="9">2.7.7.65</ecNumber>
    </submittedName>
</protein>
<comment type="caution">
    <text evidence="9">The sequence shown here is derived from an EMBL/GenBank/DDBJ whole genome shotgun (WGS) entry which is preliminary data.</text>
</comment>
<dbReference type="GO" id="GO:0052621">
    <property type="term" value="F:diguanylate cyclase activity"/>
    <property type="evidence" value="ECO:0007669"/>
    <property type="project" value="UniProtKB-EC"/>
</dbReference>
<evidence type="ECO:0000256" key="4">
    <source>
        <dbReference type="ARBA" id="ARBA00022989"/>
    </source>
</evidence>
<evidence type="ECO:0000259" key="7">
    <source>
        <dbReference type="PROSITE" id="PS50885"/>
    </source>
</evidence>
<dbReference type="PANTHER" id="PTHR46663">
    <property type="entry name" value="DIGUANYLATE CYCLASE DGCT-RELATED"/>
    <property type="match status" value="1"/>
</dbReference>
<dbReference type="Gene3D" id="3.30.450.20">
    <property type="entry name" value="PAS domain"/>
    <property type="match status" value="1"/>
</dbReference>
<dbReference type="SUPFAM" id="SSF103190">
    <property type="entry name" value="Sensory domain-like"/>
    <property type="match status" value="1"/>
</dbReference>
<keyword evidence="9" id="KW-0548">Nucleotidyltransferase</keyword>
<keyword evidence="9" id="KW-0808">Transferase</keyword>
<dbReference type="PROSITE" id="PS50885">
    <property type="entry name" value="HAMP"/>
    <property type="match status" value="1"/>
</dbReference>
<evidence type="ECO:0000256" key="2">
    <source>
        <dbReference type="ARBA" id="ARBA00022475"/>
    </source>
</evidence>
<feature type="domain" description="HAMP" evidence="7">
    <location>
        <begin position="313"/>
        <end position="365"/>
    </location>
</feature>
<dbReference type="InterPro" id="IPR033479">
    <property type="entry name" value="dCache_1"/>
</dbReference>
<dbReference type="Pfam" id="PF02743">
    <property type="entry name" value="dCache_1"/>
    <property type="match status" value="1"/>
</dbReference>
<dbReference type="InterPro" id="IPR003660">
    <property type="entry name" value="HAMP_dom"/>
</dbReference>
<keyword evidence="4 6" id="KW-1133">Transmembrane helix</keyword>
<dbReference type="Pfam" id="PF00990">
    <property type="entry name" value="GGDEF"/>
    <property type="match status" value="1"/>
</dbReference>
<feature type="domain" description="GGDEF" evidence="8">
    <location>
        <begin position="401"/>
        <end position="536"/>
    </location>
</feature>
<evidence type="ECO:0000256" key="3">
    <source>
        <dbReference type="ARBA" id="ARBA00022692"/>
    </source>
</evidence>
<dbReference type="GO" id="GO:0005886">
    <property type="term" value="C:plasma membrane"/>
    <property type="evidence" value="ECO:0007669"/>
    <property type="project" value="UniProtKB-SubCell"/>
</dbReference>